<name>A0A6J5RQ82_9CAUD</name>
<evidence type="ECO:0000313" key="2">
    <source>
        <dbReference type="EMBL" id="CAB4194495.1"/>
    </source>
</evidence>
<dbReference type="InterPro" id="IPR019627">
    <property type="entry name" value="YAcAr"/>
</dbReference>
<feature type="domain" description="YspA cpYpsA-related SLOG" evidence="1">
    <location>
        <begin position="4"/>
        <end position="68"/>
    </location>
</feature>
<reference evidence="2" key="1">
    <citation type="submission" date="2020-05" db="EMBL/GenBank/DDBJ databases">
        <authorList>
            <person name="Chiriac C."/>
            <person name="Salcher M."/>
            <person name="Ghai R."/>
            <person name="Kavagutti S V."/>
        </authorList>
    </citation>
    <scope>NUCLEOTIDE SEQUENCE</scope>
</reference>
<accession>A0A6J5RQ82</accession>
<protein>
    <submittedName>
        <fullName evidence="2">Mycobacteriophage D29, Gp61</fullName>
    </submittedName>
</protein>
<sequence length="118" mass="13196">MKSRILVCGGRTYFDRFNFSAAMLQLRPWFAPKFCIIEGGAPGADTLARDWALENTVPLLEFPANWRNMGRSAGTIRNTWMLDFGLPDLVVAFPGAAGTANMVQQARARQIDVMEPFR</sequence>
<organism evidence="2">
    <name type="scientific">uncultured Caudovirales phage</name>
    <dbReference type="NCBI Taxonomy" id="2100421"/>
    <lineage>
        <taxon>Viruses</taxon>
        <taxon>Duplodnaviria</taxon>
        <taxon>Heunggongvirae</taxon>
        <taxon>Uroviricota</taxon>
        <taxon>Caudoviricetes</taxon>
        <taxon>Peduoviridae</taxon>
        <taxon>Maltschvirus</taxon>
        <taxon>Maltschvirus maltsch</taxon>
    </lineage>
</organism>
<gene>
    <name evidence="2" type="ORF">UFOVP1254_88</name>
</gene>
<evidence type="ECO:0000259" key="1">
    <source>
        <dbReference type="Pfam" id="PF10686"/>
    </source>
</evidence>
<dbReference type="EMBL" id="LR797210">
    <property type="protein sequence ID" value="CAB4194495.1"/>
    <property type="molecule type" value="Genomic_DNA"/>
</dbReference>
<dbReference type="Pfam" id="PF10686">
    <property type="entry name" value="YAcAr"/>
    <property type="match status" value="1"/>
</dbReference>
<dbReference type="SUPFAM" id="SSF102405">
    <property type="entry name" value="MCP/YpsA-like"/>
    <property type="match status" value="1"/>
</dbReference>
<proteinExistence type="predicted"/>